<proteinExistence type="predicted"/>
<feature type="signal peptide" evidence="1">
    <location>
        <begin position="1"/>
        <end position="20"/>
    </location>
</feature>
<feature type="chain" id="PRO_5029866766" evidence="1">
    <location>
        <begin position="21"/>
        <end position="105"/>
    </location>
</feature>
<evidence type="ECO:0000313" key="2">
    <source>
        <dbReference type="Proteomes" id="UP000025227"/>
    </source>
</evidence>
<dbReference type="AlphaFoldDB" id="A0A7I4Y5K3"/>
<accession>A0A7I4Y5K3</accession>
<keyword evidence="2" id="KW-1185">Reference proteome</keyword>
<name>A0A7I4Y5K3_HAECO</name>
<organism evidence="2 3">
    <name type="scientific">Haemonchus contortus</name>
    <name type="common">Barber pole worm</name>
    <dbReference type="NCBI Taxonomy" id="6289"/>
    <lineage>
        <taxon>Eukaryota</taxon>
        <taxon>Metazoa</taxon>
        <taxon>Ecdysozoa</taxon>
        <taxon>Nematoda</taxon>
        <taxon>Chromadorea</taxon>
        <taxon>Rhabditida</taxon>
        <taxon>Rhabditina</taxon>
        <taxon>Rhabditomorpha</taxon>
        <taxon>Strongyloidea</taxon>
        <taxon>Trichostrongylidae</taxon>
        <taxon>Haemonchus</taxon>
    </lineage>
</organism>
<sequence length="105" mass="12175">MVTVTRILVSLLSLLSGCLTFDMPNLRMLQGKERSVICLQHSGQGCSRYLRKADSFSFREILGRTLLTFQRPRLDLIYRDYQYPPDRSASRPMVVFDGRVYPLSR</sequence>
<dbReference type="WBParaSite" id="HCON_00047265-00001">
    <property type="protein sequence ID" value="HCON_00047265-00001"/>
    <property type="gene ID" value="HCON_00047265"/>
</dbReference>
<dbReference type="PROSITE" id="PS51257">
    <property type="entry name" value="PROKAR_LIPOPROTEIN"/>
    <property type="match status" value="1"/>
</dbReference>
<reference evidence="3" key="1">
    <citation type="submission" date="2020-12" db="UniProtKB">
        <authorList>
            <consortium name="WormBaseParasite"/>
        </authorList>
    </citation>
    <scope>IDENTIFICATION</scope>
    <source>
        <strain evidence="3">MHco3</strain>
    </source>
</reference>
<dbReference type="OrthoDB" id="10366332at2759"/>
<dbReference type="Proteomes" id="UP000025227">
    <property type="component" value="Unplaced"/>
</dbReference>
<evidence type="ECO:0000256" key="1">
    <source>
        <dbReference type="SAM" id="SignalP"/>
    </source>
</evidence>
<keyword evidence="1" id="KW-0732">Signal</keyword>
<evidence type="ECO:0000313" key="3">
    <source>
        <dbReference type="WBParaSite" id="HCON_00047265-00001"/>
    </source>
</evidence>
<protein>
    <submittedName>
        <fullName evidence="3">Lipoprotein</fullName>
    </submittedName>
</protein>
<dbReference type="OMA" id="MVTVTRI"/>